<dbReference type="Proteomes" id="UP000017396">
    <property type="component" value="Chromosome"/>
</dbReference>
<reference evidence="2 3" key="1">
    <citation type="journal article" date="2013" name="PLoS ONE">
        <title>Cultivation and Complete Genome Sequencing of Gloeobacter kilaueensis sp. nov., from a Lava Cave in Kilauea Caldera, Hawai'i.</title>
        <authorList>
            <person name="Saw J.H."/>
            <person name="Schatz M."/>
            <person name="Brown M.V."/>
            <person name="Kunkel D.D."/>
            <person name="Foster J.S."/>
            <person name="Shick H."/>
            <person name="Christensen S."/>
            <person name="Hou S."/>
            <person name="Wan X."/>
            <person name="Donachie S.P."/>
        </authorList>
    </citation>
    <scope>NUCLEOTIDE SEQUENCE [LARGE SCALE GENOMIC DNA]</scope>
    <source>
        <strain evidence="3">JS</strain>
    </source>
</reference>
<dbReference type="KEGG" id="glj:GKIL_1175"/>
<evidence type="ECO:0000256" key="1">
    <source>
        <dbReference type="SAM" id="MobiDB-lite"/>
    </source>
</evidence>
<dbReference type="STRING" id="1183438.GKIL_1175"/>
<proteinExistence type="predicted"/>
<evidence type="ECO:0000313" key="2">
    <source>
        <dbReference type="EMBL" id="AGY57421.1"/>
    </source>
</evidence>
<dbReference type="EMBL" id="CP003587">
    <property type="protein sequence ID" value="AGY57421.1"/>
    <property type="molecule type" value="Genomic_DNA"/>
</dbReference>
<accession>U5QET2</accession>
<dbReference type="eggNOG" id="ENOG5032SXM">
    <property type="taxonomic scope" value="Bacteria"/>
</dbReference>
<feature type="region of interest" description="Disordered" evidence="1">
    <location>
        <begin position="83"/>
        <end position="106"/>
    </location>
</feature>
<evidence type="ECO:0000313" key="3">
    <source>
        <dbReference type="Proteomes" id="UP000017396"/>
    </source>
</evidence>
<dbReference type="AlphaFoldDB" id="U5QET2"/>
<protein>
    <submittedName>
        <fullName evidence="2">Uncharacterized protein</fullName>
    </submittedName>
</protein>
<dbReference type="HOGENOM" id="CLU_150503_0_0_3"/>
<organism evidence="2 3">
    <name type="scientific">Gloeobacter kilaueensis (strain ATCC BAA-2537 / CCAP 1431/1 / ULC 316 / JS1)</name>
    <dbReference type="NCBI Taxonomy" id="1183438"/>
    <lineage>
        <taxon>Bacteria</taxon>
        <taxon>Bacillati</taxon>
        <taxon>Cyanobacteriota</taxon>
        <taxon>Cyanophyceae</taxon>
        <taxon>Gloeobacterales</taxon>
        <taxon>Gloeobacteraceae</taxon>
        <taxon>Gloeobacter</taxon>
    </lineage>
</organism>
<name>U5QET2_GLOK1</name>
<keyword evidence="3" id="KW-1185">Reference proteome</keyword>
<sequence length="106" mass="12024">MDDSKHKVTLYLHPELHHQLKITAAIKQEPMSVIAERVLQFFLAHPEVIEASHGHAHRVYQCPECHTSLVLRSDALETLPRTKAVLPDPPVGEGTAKEREEYSLVR</sequence>
<dbReference type="RefSeq" id="WP_023172497.1">
    <property type="nucleotide sequence ID" value="NC_022600.1"/>
</dbReference>
<gene>
    <name evidence="2" type="ORF">GKIL_1175</name>
</gene>
<feature type="compositionally biased region" description="Basic and acidic residues" evidence="1">
    <location>
        <begin position="95"/>
        <end position="106"/>
    </location>
</feature>